<reference evidence="3" key="1">
    <citation type="submission" date="2016-11" db="UniProtKB">
        <authorList>
            <consortium name="WormBaseParasite"/>
        </authorList>
    </citation>
    <scope>IDENTIFICATION</scope>
</reference>
<organism evidence="2 3">
    <name type="scientific">Heterorhabditis bacteriophora</name>
    <name type="common">Entomopathogenic nematode worm</name>
    <dbReference type="NCBI Taxonomy" id="37862"/>
    <lineage>
        <taxon>Eukaryota</taxon>
        <taxon>Metazoa</taxon>
        <taxon>Ecdysozoa</taxon>
        <taxon>Nematoda</taxon>
        <taxon>Chromadorea</taxon>
        <taxon>Rhabditida</taxon>
        <taxon>Rhabditina</taxon>
        <taxon>Rhabditomorpha</taxon>
        <taxon>Strongyloidea</taxon>
        <taxon>Heterorhabditidae</taxon>
        <taxon>Heterorhabditis</taxon>
    </lineage>
</organism>
<accession>A0A1I7WF72</accession>
<proteinExistence type="predicted"/>
<dbReference type="WBParaSite" id="Hba_03617">
    <property type="protein sequence ID" value="Hba_03617"/>
    <property type="gene ID" value="Hba_03617"/>
</dbReference>
<dbReference type="AlphaFoldDB" id="A0A1I7WF72"/>
<evidence type="ECO:0000256" key="1">
    <source>
        <dbReference type="SAM" id="Phobius"/>
    </source>
</evidence>
<name>A0A1I7WF72_HETBA</name>
<sequence>MENKKKTKCAIILKRTVPTNKIVWTNTSFELQHPLFILIVLVIFVVFQKYQNIDCLAV</sequence>
<evidence type="ECO:0000313" key="3">
    <source>
        <dbReference type="WBParaSite" id="Hba_03617"/>
    </source>
</evidence>
<keyword evidence="1" id="KW-1133">Transmembrane helix</keyword>
<evidence type="ECO:0000313" key="2">
    <source>
        <dbReference type="Proteomes" id="UP000095283"/>
    </source>
</evidence>
<dbReference type="Proteomes" id="UP000095283">
    <property type="component" value="Unplaced"/>
</dbReference>
<feature type="transmembrane region" description="Helical" evidence="1">
    <location>
        <begin position="31"/>
        <end position="47"/>
    </location>
</feature>
<keyword evidence="1" id="KW-0472">Membrane</keyword>
<keyword evidence="1" id="KW-0812">Transmembrane</keyword>
<protein>
    <submittedName>
        <fullName evidence="3">Uncharacterized protein</fullName>
    </submittedName>
</protein>
<keyword evidence="2" id="KW-1185">Reference proteome</keyword>